<dbReference type="AlphaFoldDB" id="A0A848AV52"/>
<dbReference type="PROSITE" id="PS51257">
    <property type="entry name" value="PROKAR_LIPOPROTEIN"/>
    <property type="match status" value="1"/>
</dbReference>
<dbReference type="PANTHER" id="PTHR30619:SF7">
    <property type="entry name" value="BETA-LACTAMASE DOMAIN PROTEIN"/>
    <property type="match status" value="1"/>
</dbReference>
<organism evidence="8 9">
    <name type="scientific">Victivallis vadensis</name>
    <dbReference type="NCBI Taxonomy" id="172901"/>
    <lineage>
        <taxon>Bacteria</taxon>
        <taxon>Pseudomonadati</taxon>
        <taxon>Lentisphaerota</taxon>
        <taxon>Lentisphaeria</taxon>
        <taxon>Victivallales</taxon>
        <taxon>Victivallaceae</taxon>
        <taxon>Victivallis</taxon>
    </lineage>
</organism>
<proteinExistence type="predicted"/>
<keyword evidence="5 6" id="KW-0472">Membrane</keyword>
<feature type="transmembrane region" description="Helical" evidence="6">
    <location>
        <begin position="51"/>
        <end position="72"/>
    </location>
</feature>
<dbReference type="EMBL" id="JABAEW010000018">
    <property type="protein sequence ID" value="NMD87048.1"/>
    <property type="molecule type" value="Genomic_DNA"/>
</dbReference>
<name>A0A848AV52_9BACT</name>
<evidence type="ECO:0000256" key="4">
    <source>
        <dbReference type="ARBA" id="ARBA00022989"/>
    </source>
</evidence>
<evidence type="ECO:0000256" key="2">
    <source>
        <dbReference type="ARBA" id="ARBA00022475"/>
    </source>
</evidence>
<feature type="transmembrane region" description="Helical" evidence="6">
    <location>
        <begin position="433"/>
        <end position="452"/>
    </location>
</feature>
<evidence type="ECO:0000256" key="3">
    <source>
        <dbReference type="ARBA" id="ARBA00022692"/>
    </source>
</evidence>
<dbReference type="NCBIfam" id="TIGR00360">
    <property type="entry name" value="ComEC_N-term"/>
    <property type="match status" value="1"/>
</dbReference>
<feature type="transmembrane region" description="Helical" evidence="6">
    <location>
        <begin position="408"/>
        <end position="427"/>
    </location>
</feature>
<feature type="transmembrane region" description="Helical" evidence="6">
    <location>
        <begin position="353"/>
        <end position="372"/>
    </location>
</feature>
<feature type="transmembrane region" description="Helical" evidence="6">
    <location>
        <begin position="263"/>
        <end position="284"/>
    </location>
</feature>
<evidence type="ECO:0000313" key="8">
    <source>
        <dbReference type="EMBL" id="NMD87048.1"/>
    </source>
</evidence>
<evidence type="ECO:0000256" key="5">
    <source>
        <dbReference type="ARBA" id="ARBA00023136"/>
    </source>
</evidence>
<keyword evidence="4 6" id="KW-1133">Transmembrane helix</keyword>
<accession>A0A848AV52</accession>
<dbReference type="InterPro" id="IPR004477">
    <property type="entry name" value="ComEC_N"/>
</dbReference>
<dbReference type="PANTHER" id="PTHR30619">
    <property type="entry name" value="DNA INTERNALIZATION/COMPETENCE PROTEIN COMEC/REC2"/>
    <property type="match status" value="1"/>
</dbReference>
<dbReference type="Proteomes" id="UP000576225">
    <property type="component" value="Unassembled WGS sequence"/>
</dbReference>
<keyword evidence="2" id="KW-1003">Cell membrane</keyword>
<comment type="subcellular location">
    <subcellularLocation>
        <location evidence="1">Cell membrane</location>
        <topology evidence="1">Multi-pass membrane protein</topology>
    </subcellularLocation>
</comment>
<dbReference type="InterPro" id="IPR052159">
    <property type="entry name" value="Competence_DNA_uptake"/>
</dbReference>
<feature type="transmembrane region" description="Helical" evidence="6">
    <location>
        <begin position="329"/>
        <end position="347"/>
    </location>
</feature>
<gene>
    <name evidence="8" type="ORF">HF882_10670</name>
</gene>
<comment type="caution">
    <text evidence="8">The sequence shown here is derived from an EMBL/GenBank/DDBJ whole genome shotgun (WGS) entry which is preliminary data.</text>
</comment>
<evidence type="ECO:0000259" key="7">
    <source>
        <dbReference type="Pfam" id="PF03772"/>
    </source>
</evidence>
<evidence type="ECO:0000313" key="9">
    <source>
        <dbReference type="Proteomes" id="UP000576225"/>
    </source>
</evidence>
<feature type="transmembrane region" description="Helical" evidence="6">
    <location>
        <begin position="296"/>
        <end position="317"/>
    </location>
</feature>
<feature type="domain" description="ComEC/Rec2-related protein" evidence="7">
    <location>
        <begin position="241"/>
        <end position="523"/>
    </location>
</feature>
<dbReference type="GO" id="GO:0005886">
    <property type="term" value="C:plasma membrane"/>
    <property type="evidence" value="ECO:0007669"/>
    <property type="project" value="UniProtKB-SubCell"/>
</dbReference>
<reference evidence="8 9" key="1">
    <citation type="submission" date="2020-04" db="EMBL/GenBank/DDBJ databases">
        <authorList>
            <person name="Hitch T.C.A."/>
            <person name="Wylensek D."/>
            <person name="Clavel T."/>
        </authorList>
    </citation>
    <scope>NUCLEOTIDE SEQUENCE [LARGE SCALE GENOMIC DNA]</scope>
    <source>
        <strain evidence="8 9">COR2-253-APC-1A</strain>
    </source>
</reference>
<feature type="transmembrane region" description="Helical" evidence="6">
    <location>
        <begin position="525"/>
        <end position="542"/>
    </location>
</feature>
<sequence length="726" mass="78059">MMRQWKKPELPVRAELAFAAGIIAGACCFASGFSAAGTVTAAVFLAAAGLLLPPRIALAAAAGAVLAGAAAVHDHRSLKLDGLPERNVYGTFRVKVTDRRITAVPGIPPPRLFSAELLSRRLTGEPEFRPLSGTVLLRLPDPEQAAPPVGSVAEVEGTLELPTHQAVRRVDGKLQIETGGMDFASYLAGRGASRSLRAEQIQMKEPPSGFDAGLCRIRDAVLERVLSQVSSDSVRRLAAALFFGVSGGLDSGSRRAFIDSGTVHLFSVSGMHVAILAGLLLWGLRLFPFRVRYPLLAGLVLLYVISTGANAPAMRAFYMIALMCLLRTLLLYTPTFNTLCLAAALLVLANPPLVFDVGFQYSFVITGVLILASQRFHDYKELAGEQLNYMLGAGRGGAAARLYRLNHLLFAVAGCTVAFLGGAAISLRMQGLLLPGSIAANLLLLPVVALLFPILFLKLALSFCGGVLNAAGAWLLTAVFDLLGAITSATAELFDRIPAVRPSLFEVWLFYLGLFLLLGVRSRRIAFSGGAVMLLLAVSWIFRANCEPPAVIAMAGGRSDIPLVAVAEPARNLAVAVNLPGGDSGAMLAELLRRRGVTELEAAYLTRPRRDAVAGLPALLRTLPVRRIVLPELDHHGWRFTDSLERYAPETPLLPSDRSGGGFCRILDQKTHFEVEYFNPGSTFKVKISVDQCDSGWRFTLCRPEAPDTVRVIAYGSVLEIWEHEF</sequence>
<evidence type="ECO:0000256" key="1">
    <source>
        <dbReference type="ARBA" id="ARBA00004651"/>
    </source>
</evidence>
<dbReference type="Pfam" id="PF03772">
    <property type="entry name" value="Competence"/>
    <property type="match status" value="1"/>
</dbReference>
<dbReference type="RefSeq" id="WP_168962601.1">
    <property type="nucleotide sequence ID" value="NZ_JABAEW010000018.1"/>
</dbReference>
<feature type="transmembrane region" description="Helical" evidence="6">
    <location>
        <begin position="500"/>
        <end position="518"/>
    </location>
</feature>
<keyword evidence="3 6" id="KW-0812">Transmembrane</keyword>
<evidence type="ECO:0000256" key="6">
    <source>
        <dbReference type="SAM" id="Phobius"/>
    </source>
</evidence>
<protein>
    <recommendedName>
        <fullName evidence="7">ComEC/Rec2-related protein domain-containing protein</fullName>
    </recommendedName>
</protein>
<feature type="transmembrane region" description="Helical" evidence="6">
    <location>
        <begin position="459"/>
        <end position="480"/>
    </location>
</feature>